<accession>A0A5D3WHR3</accession>
<dbReference type="InterPro" id="IPR019885">
    <property type="entry name" value="Tscrpt_reg_HTH_AsnC-type_CS"/>
</dbReference>
<dbReference type="InterPro" id="IPR000485">
    <property type="entry name" value="AsnC-type_HTH_dom"/>
</dbReference>
<dbReference type="AlphaFoldDB" id="A0A5D3WHR3"/>
<evidence type="ECO:0000259" key="4">
    <source>
        <dbReference type="PROSITE" id="PS50956"/>
    </source>
</evidence>
<keyword evidence="3" id="KW-0804">Transcription</keyword>
<dbReference type="EMBL" id="VNIB01000020">
    <property type="protein sequence ID" value="TYO95253.1"/>
    <property type="molecule type" value="Genomic_DNA"/>
</dbReference>
<comment type="caution">
    <text evidence="5">The sequence shown here is derived from an EMBL/GenBank/DDBJ whole genome shotgun (WGS) entry which is preliminary data.</text>
</comment>
<dbReference type="SUPFAM" id="SSF54909">
    <property type="entry name" value="Dimeric alpha+beta barrel"/>
    <property type="match status" value="1"/>
</dbReference>
<keyword evidence="2 5" id="KW-0238">DNA-binding</keyword>
<dbReference type="PROSITE" id="PS00519">
    <property type="entry name" value="HTH_ASNC_1"/>
    <property type="match status" value="1"/>
</dbReference>
<dbReference type="PRINTS" id="PR00033">
    <property type="entry name" value="HTHASNC"/>
</dbReference>
<proteinExistence type="predicted"/>
<dbReference type="RefSeq" id="WP_148897168.1">
    <property type="nucleotide sequence ID" value="NZ_VNIB01000020.1"/>
</dbReference>
<gene>
    <name evidence="5" type="ORF">EDC39_12017</name>
</gene>
<evidence type="ECO:0000313" key="5">
    <source>
        <dbReference type="EMBL" id="TYO95253.1"/>
    </source>
</evidence>
<dbReference type="PANTHER" id="PTHR30154:SF34">
    <property type="entry name" value="TRANSCRIPTIONAL REGULATOR AZLB"/>
    <property type="match status" value="1"/>
</dbReference>
<evidence type="ECO:0000256" key="3">
    <source>
        <dbReference type="ARBA" id="ARBA00023163"/>
    </source>
</evidence>
<dbReference type="GO" id="GO:0043200">
    <property type="term" value="P:response to amino acid"/>
    <property type="evidence" value="ECO:0007669"/>
    <property type="project" value="TreeGrafter"/>
</dbReference>
<protein>
    <submittedName>
        <fullName evidence="5">DNA-binding Lrp family transcriptional regulator</fullName>
    </submittedName>
</protein>
<organism evidence="5 6">
    <name type="scientific">Geothermobacter ehrlichii</name>
    <dbReference type="NCBI Taxonomy" id="213224"/>
    <lineage>
        <taxon>Bacteria</taxon>
        <taxon>Pseudomonadati</taxon>
        <taxon>Thermodesulfobacteriota</taxon>
        <taxon>Desulfuromonadia</taxon>
        <taxon>Desulfuromonadales</taxon>
        <taxon>Geothermobacteraceae</taxon>
        <taxon>Geothermobacter</taxon>
    </lineage>
</organism>
<dbReference type="InterPro" id="IPR011008">
    <property type="entry name" value="Dimeric_a/b-barrel"/>
</dbReference>
<dbReference type="InterPro" id="IPR036390">
    <property type="entry name" value="WH_DNA-bd_sf"/>
</dbReference>
<dbReference type="InterPro" id="IPR019888">
    <property type="entry name" value="Tscrpt_reg_AsnC-like"/>
</dbReference>
<dbReference type="InterPro" id="IPR019887">
    <property type="entry name" value="Tscrpt_reg_AsnC/Lrp_C"/>
</dbReference>
<evidence type="ECO:0000313" key="6">
    <source>
        <dbReference type="Proteomes" id="UP000324159"/>
    </source>
</evidence>
<dbReference type="SMART" id="SM00344">
    <property type="entry name" value="HTH_ASNC"/>
    <property type="match status" value="1"/>
</dbReference>
<evidence type="ECO:0000256" key="2">
    <source>
        <dbReference type="ARBA" id="ARBA00023125"/>
    </source>
</evidence>
<keyword evidence="1" id="KW-0805">Transcription regulation</keyword>
<dbReference type="Gene3D" id="1.10.10.10">
    <property type="entry name" value="Winged helix-like DNA-binding domain superfamily/Winged helix DNA-binding domain"/>
    <property type="match status" value="1"/>
</dbReference>
<dbReference type="GO" id="GO:0005829">
    <property type="term" value="C:cytosol"/>
    <property type="evidence" value="ECO:0007669"/>
    <property type="project" value="TreeGrafter"/>
</dbReference>
<dbReference type="GO" id="GO:0043565">
    <property type="term" value="F:sequence-specific DNA binding"/>
    <property type="evidence" value="ECO:0007669"/>
    <property type="project" value="InterPro"/>
</dbReference>
<dbReference type="Pfam" id="PF01037">
    <property type="entry name" value="AsnC_trans_reg"/>
    <property type="match status" value="1"/>
</dbReference>
<dbReference type="InterPro" id="IPR036388">
    <property type="entry name" value="WH-like_DNA-bd_sf"/>
</dbReference>
<keyword evidence="6" id="KW-1185">Reference proteome</keyword>
<reference evidence="5 6" key="1">
    <citation type="submission" date="2019-07" db="EMBL/GenBank/DDBJ databases">
        <title>Genomic Encyclopedia of Type Strains, Phase IV (KMG-IV): sequencing the most valuable type-strain genomes for metagenomic binning, comparative biology and taxonomic classification.</title>
        <authorList>
            <person name="Goeker M."/>
        </authorList>
    </citation>
    <scope>NUCLEOTIDE SEQUENCE [LARGE SCALE GENOMIC DNA]</scope>
    <source>
        <strain evidence="5 6">SS015</strain>
    </source>
</reference>
<feature type="domain" description="HTH asnC-type" evidence="4">
    <location>
        <begin position="8"/>
        <end position="69"/>
    </location>
</feature>
<dbReference type="Gene3D" id="3.30.70.920">
    <property type="match status" value="1"/>
</dbReference>
<dbReference type="Proteomes" id="UP000324159">
    <property type="component" value="Unassembled WGS sequence"/>
</dbReference>
<dbReference type="OrthoDB" id="9800326at2"/>
<dbReference type="SUPFAM" id="SSF46785">
    <property type="entry name" value="Winged helix' DNA-binding domain"/>
    <property type="match status" value="1"/>
</dbReference>
<sequence length="165" mass="18581">MPKKNQNPDLADLAILRELQENARIPNSELAPKVGLSTSACLARTNRLRQQGVIKQFATIVDHEKIGLDIIAFTFVTLSPHSEPVAAAFAEQIEKLPQVTESYHVTGDHDYMLKIVARNIPAYREFVVNSLLSIEGVSKVETMMVLKVEKQRFSLPLEETRDNQR</sequence>
<name>A0A5D3WHR3_9BACT</name>
<evidence type="ECO:0000256" key="1">
    <source>
        <dbReference type="ARBA" id="ARBA00023015"/>
    </source>
</evidence>
<dbReference type="PROSITE" id="PS50956">
    <property type="entry name" value="HTH_ASNC_2"/>
    <property type="match status" value="1"/>
</dbReference>
<dbReference type="PANTHER" id="PTHR30154">
    <property type="entry name" value="LEUCINE-RESPONSIVE REGULATORY PROTEIN"/>
    <property type="match status" value="1"/>
</dbReference>
<dbReference type="Pfam" id="PF13412">
    <property type="entry name" value="HTH_24"/>
    <property type="match status" value="1"/>
</dbReference>